<name>A0A4Y7TCC2_COPMI</name>
<organism evidence="1 2">
    <name type="scientific">Coprinellus micaceus</name>
    <name type="common">Glistening ink-cap mushroom</name>
    <name type="synonym">Coprinus micaceus</name>
    <dbReference type="NCBI Taxonomy" id="71717"/>
    <lineage>
        <taxon>Eukaryota</taxon>
        <taxon>Fungi</taxon>
        <taxon>Dikarya</taxon>
        <taxon>Basidiomycota</taxon>
        <taxon>Agaricomycotina</taxon>
        <taxon>Agaricomycetes</taxon>
        <taxon>Agaricomycetidae</taxon>
        <taxon>Agaricales</taxon>
        <taxon>Agaricineae</taxon>
        <taxon>Psathyrellaceae</taxon>
        <taxon>Coprinellus</taxon>
    </lineage>
</organism>
<gene>
    <name evidence="1" type="ORF">FA13DRAFT_1732087</name>
</gene>
<protein>
    <submittedName>
        <fullName evidence="1">Uncharacterized protein</fullName>
    </submittedName>
</protein>
<comment type="caution">
    <text evidence="1">The sequence shown here is derived from an EMBL/GenBank/DDBJ whole genome shotgun (WGS) entry which is preliminary data.</text>
</comment>
<keyword evidence="2" id="KW-1185">Reference proteome</keyword>
<sequence>MGTSSPIYKIRDKYLHRNGSAGHSVGKTWHLNCPGAVNIGVELPYEDKNPGICRSLSSGE</sequence>
<accession>A0A4Y7TCC2</accession>
<dbReference type="EMBL" id="QPFP01000017">
    <property type="protein sequence ID" value="TEB31790.1"/>
    <property type="molecule type" value="Genomic_DNA"/>
</dbReference>
<reference evidence="1 2" key="1">
    <citation type="journal article" date="2019" name="Nat. Ecol. Evol.">
        <title>Megaphylogeny resolves global patterns of mushroom evolution.</title>
        <authorList>
            <person name="Varga T."/>
            <person name="Krizsan K."/>
            <person name="Foldi C."/>
            <person name="Dima B."/>
            <person name="Sanchez-Garcia M."/>
            <person name="Sanchez-Ramirez S."/>
            <person name="Szollosi G.J."/>
            <person name="Szarkandi J.G."/>
            <person name="Papp V."/>
            <person name="Albert L."/>
            <person name="Andreopoulos W."/>
            <person name="Angelini C."/>
            <person name="Antonin V."/>
            <person name="Barry K.W."/>
            <person name="Bougher N.L."/>
            <person name="Buchanan P."/>
            <person name="Buyck B."/>
            <person name="Bense V."/>
            <person name="Catcheside P."/>
            <person name="Chovatia M."/>
            <person name="Cooper J."/>
            <person name="Damon W."/>
            <person name="Desjardin D."/>
            <person name="Finy P."/>
            <person name="Geml J."/>
            <person name="Haridas S."/>
            <person name="Hughes K."/>
            <person name="Justo A."/>
            <person name="Karasinski D."/>
            <person name="Kautmanova I."/>
            <person name="Kiss B."/>
            <person name="Kocsube S."/>
            <person name="Kotiranta H."/>
            <person name="LaButti K.M."/>
            <person name="Lechner B.E."/>
            <person name="Liimatainen K."/>
            <person name="Lipzen A."/>
            <person name="Lukacs Z."/>
            <person name="Mihaltcheva S."/>
            <person name="Morgado L.N."/>
            <person name="Niskanen T."/>
            <person name="Noordeloos M.E."/>
            <person name="Ohm R.A."/>
            <person name="Ortiz-Santana B."/>
            <person name="Ovrebo C."/>
            <person name="Racz N."/>
            <person name="Riley R."/>
            <person name="Savchenko A."/>
            <person name="Shiryaev A."/>
            <person name="Soop K."/>
            <person name="Spirin V."/>
            <person name="Szebenyi C."/>
            <person name="Tomsovsky M."/>
            <person name="Tulloss R.E."/>
            <person name="Uehling J."/>
            <person name="Grigoriev I.V."/>
            <person name="Vagvolgyi C."/>
            <person name="Papp T."/>
            <person name="Martin F.M."/>
            <person name="Miettinen O."/>
            <person name="Hibbett D.S."/>
            <person name="Nagy L.G."/>
        </authorList>
    </citation>
    <scope>NUCLEOTIDE SEQUENCE [LARGE SCALE GENOMIC DNA]</scope>
    <source>
        <strain evidence="1 2">FP101781</strain>
    </source>
</reference>
<evidence type="ECO:0000313" key="1">
    <source>
        <dbReference type="EMBL" id="TEB31790.1"/>
    </source>
</evidence>
<dbReference type="Proteomes" id="UP000298030">
    <property type="component" value="Unassembled WGS sequence"/>
</dbReference>
<dbReference type="AlphaFoldDB" id="A0A4Y7TCC2"/>
<proteinExistence type="predicted"/>
<evidence type="ECO:0000313" key="2">
    <source>
        <dbReference type="Proteomes" id="UP000298030"/>
    </source>
</evidence>